<name>A0A8T9T3N1_9BACT</name>
<keyword evidence="2" id="KW-1185">Reference proteome</keyword>
<reference evidence="1 2" key="1">
    <citation type="submission" date="2022-04" db="EMBL/GenBank/DDBJ databases">
        <title>Hymenobacter sp. isolated from the air.</title>
        <authorList>
            <person name="Won M."/>
            <person name="Lee C.-M."/>
            <person name="Woen H.-Y."/>
            <person name="Kwon S.-W."/>
        </authorList>
    </citation>
    <scope>NUCLEOTIDE SEQUENCE [LARGE SCALE GENOMIC DNA]</scope>
    <source>
        <strain evidence="2">5413 J-13</strain>
    </source>
</reference>
<protein>
    <submittedName>
        <fullName evidence="1">Uncharacterized protein</fullName>
    </submittedName>
</protein>
<dbReference type="Proteomes" id="UP000829925">
    <property type="component" value="Chromosome"/>
</dbReference>
<accession>A0A8T9T3N1</accession>
<gene>
    <name evidence="1" type="ORF">MUN82_06355</name>
</gene>
<sequence>MEEQVPFISEHPPQLSEPIAALLREYGFVTSRVLSAGEDQAVVGGWRCRDGQDFQAYYHYNARSGQQTFELRARSGEYQAHMGQMLVREPQDVQFLLTAWHVLVAARRIHALLLPPETEAS</sequence>
<proteinExistence type="predicted"/>
<dbReference type="AlphaFoldDB" id="A0A8T9T3N1"/>
<organism evidence="1 2">
    <name type="scientific">Hymenobacter aerilatus</name>
    <dbReference type="NCBI Taxonomy" id="2932251"/>
    <lineage>
        <taxon>Bacteria</taxon>
        <taxon>Pseudomonadati</taxon>
        <taxon>Bacteroidota</taxon>
        <taxon>Cytophagia</taxon>
        <taxon>Cytophagales</taxon>
        <taxon>Hymenobacteraceae</taxon>
        <taxon>Hymenobacter</taxon>
    </lineage>
</organism>
<evidence type="ECO:0000313" key="2">
    <source>
        <dbReference type="Proteomes" id="UP000829925"/>
    </source>
</evidence>
<dbReference type="EMBL" id="CP095053">
    <property type="protein sequence ID" value="UOR06716.1"/>
    <property type="molecule type" value="Genomic_DNA"/>
</dbReference>
<evidence type="ECO:0000313" key="1">
    <source>
        <dbReference type="EMBL" id="UOR06716.1"/>
    </source>
</evidence>
<dbReference type="KEGG" id="haei:MUN82_06355"/>
<dbReference type="RefSeq" id="WP_245095897.1">
    <property type="nucleotide sequence ID" value="NZ_CP095053.1"/>
</dbReference>